<evidence type="ECO:0000313" key="3">
    <source>
        <dbReference type="Proteomes" id="UP000648075"/>
    </source>
</evidence>
<proteinExistence type="predicted"/>
<dbReference type="InterPro" id="IPR029063">
    <property type="entry name" value="SAM-dependent_MTases_sf"/>
</dbReference>
<dbReference type="CDD" id="cd02440">
    <property type="entry name" value="AdoMet_MTases"/>
    <property type="match status" value="1"/>
</dbReference>
<dbReference type="SUPFAM" id="SSF53335">
    <property type="entry name" value="S-adenosyl-L-methionine-dependent methyltransferases"/>
    <property type="match status" value="1"/>
</dbReference>
<name>A0A918UK61_9SPHN</name>
<evidence type="ECO:0000313" key="2">
    <source>
        <dbReference type="EMBL" id="GGZ15841.1"/>
    </source>
</evidence>
<dbReference type="EMBL" id="BMZA01000023">
    <property type="protein sequence ID" value="GGZ15841.1"/>
    <property type="molecule type" value="Genomic_DNA"/>
</dbReference>
<dbReference type="Pfam" id="PF08241">
    <property type="entry name" value="Methyltransf_11"/>
    <property type="match status" value="1"/>
</dbReference>
<evidence type="ECO:0000259" key="1">
    <source>
        <dbReference type="Pfam" id="PF08241"/>
    </source>
</evidence>
<dbReference type="InterPro" id="IPR050508">
    <property type="entry name" value="Methyltransf_Superfamily"/>
</dbReference>
<gene>
    <name evidence="2" type="ORF">GCM10011614_33390</name>
</gene>
<feature type="domain" description="Methyltransferase type 11" evidence="1">
    <location>
        <begin position="50"/>
        <end position="142"/>
    </location>
</feature>
<accession>A0A918UK61</accession>
<sequence>MHVARRVAEQLARPTGIAGRMLGHVMDIANRRPTRMALDLLEPRPGERILDAGCGSGAALAELLHRAPVRSVGLDPSPTMLNLARRRLGPGAQLHGTTIEAMPFMDGAFDAAIALNVLYFCGDDAAMVAQIHRVLRPGGRLVAYITHRDSMEAWSFAREGVHRLYDQDELRSLIVAGGFAQRRVRVHERAITNSIRGLFAVAVKDD</sequence>
<dbReference type="InterPro" id="IPR013216">
    <property type="entry name" value="Methyltransf_11"/>
</dbReference>
<reference evidence="2" key="1">
    <citation type="journal article" date="2014" name="Int. J. Syst. Evol. Microbiol.">
        <title>Complete genome sequence of Corynebacterium casei LMG S-19264T (=DSM 44701T), isolated from a smear-ripened cheese.</title>
        <authorList>
            <consortium name="US DOE Joint Genome Institute (JGI-PGF)"/>
            <person name="Walter F."/>
            <person name="Albersmeier A."/>
            <person name="Kalinowski J."/>
            <person name="Ruckert C."/>
        </authorList>
    </citation>
    <scope>NUCLEOTIDE SEQUENCE</scope>
    <source>
        <strain evidence="2">KCTC 32255</strain>
    </source>
</reference>
<keyword evidence="3" id="KW-1185">Reference proteome</keyword>
<organism evidence="2 3">
    <name type="scientific">Novosphingobium colocasiae</name>
    <dbReference type="NCBI Taxonomy" id="1256513"/>
    <lineage>
        <taxon>Bacteria</taxon>
        <taxon>Pseudomonadati</taxon>
        <taxon>Pseudomonadota</taxon>
        <taxon>Alphaproteobacteria</taxon>
        <taxon>Sphingomonadales</taxon>
        <taxon>Sphingomonadaceae</taxon>
        <taxon>Novosphingobium</taxon>
    </lineage>
</organism>
<dbReference type="AlphaFoldDB" id="A0A918UK61"/>
<dbReference type="Proteomes" id="UP000648075">
    <property type="component" value="Unassembled WGS sequence"/>
</dbReference>
<comment type="caution">
    <text evidence="2">The sequence shown here is derived from an EMBL/GenBank/DDBJ whole genome shotgun (WGS) entry which is preliminary data.</text>
</comment>
<dbReference type="GO" id="GO:0008757">
    <property type="term" value="F:S-adenosylmethionine-dependent methyltransferase activity"/>
    <property type="evidence" value="ECO:0007669"/>
    <property type="project" value="InterPro"/>
</dbReference>
<dbReference type="PANTHER" id="PTHR42912">
    <property type="entry name" value="METHYLTRANSFERASE"/>
    <property type="match status" value="1"/>
</dbReference>
<dbReference type="RefSeq" id="WP_189622428.1">
    <property type="nucleotide sequence ID" value="NZ_BMZA01000023.1"/>
</dbReference>
<protein>
    <recommendedName>
        <fullName evidence="1">Methyltransferase type 11 domain-containing protein</fullName>
    </recommendedName>
</protein>
<dbReference type="Gene3D" id="3.40.50.150">
    <property type="entry name" value="Vaccinia Virus protein VP39"/>
    <property type="match status" value="1"/>
</dbReference>
<reference evidence="2" key="2">
    <citation type="submission" date="2020-09" db="EMBL/GenBank/DDBJ databases">
        <authorList>
            <person name="Sun Q."/>
            <person name="Kim S."/>
        </authorList>
    </citation>
    <scope>NUCLEOTIDE SEQUENCE</scope>
    <source>
        <strain evidence="2">KCTC 32255</strain>
    </source>
</reference>